<feature type="compositionally biased region" description="Basic residues" evidence="1">
    <location>
        <begin position="69"/>
        <end position="79"/>
    </location>
</feature>
<accession>A0ABD0UNG4</accession>
<reference evidence="2 3" key="1">
    <citation type="journal article" date="2024" name="Plant Biotechnol. J.">
        <title>Dendrobium thyrsiflorum genome and its molecular insights into genes involved in important horticultural traits.</title>
        <authorList>
            <person name="Chen B."/>
            <person name="Wang J.Y."/>
            <person name="Zheng P.J."/>
            <person name="Li K.L."/>
            <person name="Liang Y.M."/>
            <person name="Chen X.F."/>
            <person name="Zhang C."/>
            <person name="Zhao X."/>
            <person name="He X."/>
            <person name="Zhang G.Q."/>
            <person name="Liu Z.J."/>
            <person name="Xu Q."/>
        </authorList>
    </citation>
    <scope>NUCLEOTIDE SEQUENCE [LARGE SCALE GENOMIC DNA]</scope>
    <source>
        <strain evidence="2">GZMU011</strain>
    </source>
</reference>
<feature type="region of interest" description="Disordered" evidence="1">
    <location>
        <begin position="1"/>
        <end position="106"/>
    </location>
</feature>
<gene>
    <name evidence="2" type="ORF">M5K25_014718</name>
</gene>
<sequence>MPGEGPPMPRTGPASPGCAWMSGAVGMPRPAALPIPGPARAEAVDAFARDSSGGGGPSTVMDTTSSPRSRTRPRVRRSSRSSGGPPPGFLDPLAGGSLRNSSQSPRTRFMWRSKAMNLPTSIRPSWMVTRIRRIGRTPSRERSVVSRSEPLRRTSLRSPSILVKSLWSPPVRKPRPKPHSFRLSPIRNHPRRRTRALRLSLSLSVPPVRNPEGRGQSRSSFFQFAHPKRTSAEVPSSSSLLPAPVAPSSRLSPPLCKLSLFSTPCLHRMCFEELFSMSLRDKDNGFDKSIGLVLHCPSLEFATKIFLLINHDLSGLMNKEMKLRGLFSIVGLQLSHIDL</sequence>
<dbReference type="Proteomes" id="UP001552299">
    <property type="component" value="Unassembled WGS sequence"/>
</dbReference>
<feature type="compositionally biased region" description="Pro residues" evidence="1">
    <location>
        <begin position="1"/>
        <end position="10"/>
    </location>
</feature>
<evidence type="ECO:0000313" key="2">
    <source>
        <dbReference type="EMBL" id="KAL0914374.1"/>
    </source>
</evidence>
<organism evidence="2 3">
    <name type="scientific">Dendrobium thyrsiflorum</name>
    <name type="common">Pinecone-like raceme dendrobium</name>
    <name type="synonym">Orchid</name>
    <dbReference type="NCBI Taxonomy" id="117978"/>
    <lineage>
        <taxon>Eukaryota</taxon>
        <taxon>Viridiplantae</taxon>
        <taxon>Streptophyta</taxon>
        <taxon>Embryophyta</taxon>
        <taxon>Tracheophyta</taxon>
        <taxon>Spermatophyta</taxon>
        <taxon>Magnoliopsida</taxon>
        <taxon>Liliopsida</taxon>
        <taxon>Asparagales</taxon>
        <taxon>Orchidaceae</taxon>
        <taxon>Epidendroideae</taxon>
        <taxon>Malaxideae</taxon>
        <taxon>Dendrobiinae</taxon>
        <taxon>Dendrobium</taxon>
    </lineage>
</organism>
<evidence type="ECO:0000313" key="3">
    <source>
        <dbReference type="Proteomes" id="UP001552299"/>
    </source>
</evidence>
<proteinExistence type="predicted"/>
<keyword evidence="3" id="KW-1185">Reference proteome</keyword>
<protein>
    <submittedName>
        <fullName evidence="2">Uncharacterized protein</fullName>
    </submittedName>
</protein>
<evidence type="ECO:0000256" key="1">
    <source>
        <dbReference type="SAM" id="MobiDB-lite"/>
    </source>
</evidence>
<dbReference type="AlphaFoldDB" id="A0ABD0UNG4"/>
<comment type="caution">
    <text evidence="2">The sequence shown here is derived from an EMBL/GenBank/DDBJ whole genome shotgun (WGS) entry which is preliminary data.</text>
</comment>
<name>A0ABD0UNG4_DENTH</name>
<dbReference type="EMBL" id="JANQDX010000012">
    <property type="protein sequence ID" value="KAL0914374.1"/>
    <property type="molecule type" value="Genomic_DNA"/>
</dbReference>